<reference evidence="2 3" key="1">
    <citation type="submission" date="2021-06" db="EMBL/GenBank/DDBJ databases">
        <title>Caerostris extrusa draft genome.</title>
        <authorList>
            <person name="Kono N."/>
            <person name="Arakawa K."/>
        </authorList>
    </citation>
    <scope>NUCLEOTIDE SEQUENCE [LARGE SCALE GENOMIC DNA]</scope>
</reference>
<keyword evidence="3" id="KW-1185">Reference proteome</keyword>
<comment type="caution">
    <text evidence="2">The sequence shown here is derived from an EMBL/GenBank/DDBJ whole genome shotgun (WGS) entry which is preliminary data.</text>
</comment>
<organism evidence="2 3">
    <name type="scientific">Caerostris extrusa</name>
    <name type="common">Bark spider</name>
    <name type="synonym">Caerostris bankana</name>
    <dbReference type="NCBI Taxonomy" id="172846"/>
    <lineage>
        <taxon>Eukaryota</taxon>
        <taxon>Metazoa</taxon>
        <taxon>Ecdysozoa</taxon>
        <taxon>Arthropoda</taxon>
        <taxon>Chelicerata</taxon>
        <taxon>Arachnida</taxon>
        <taxon>Araneae</taxon>
        <taxon>Araneomorphae</taxon>
        <taxon>Entelegynae</taxon>
        <taxon>Araneoidea</taxon>
        <taxon>Araneidae</taxon>
        <taxon>Caerostris</taxon>
    </lineage>
</organism>
<evidence type="ECO:0000256" key="1">
    <source>
        <dbReference type="SAM" id="MobiDB-lite"/>
    </source>
</evidence>
<accession>A0AAV4QCH0</accession>
<protein>
    <submittedName>
        <fullName evidence="2">Uncharacterized protein</fullName>
    </submittedName>
</protein>
<proteinExistence type="predicted"/>
<dbReference type="AlphaFoldDB" id="A0AAV4QCH0"/>
<evidence type="ECO:0000313" key="3">
    <source>
        <dbReference type="Proteomes" id="UP001054945"/>
    </source>
</evidence>
<feature type="region of interest" description="Disordered" evidence="1">
    <location>
        <begin position="1"/>
        <end position="48"/>
    </location>
</feature>
<dbReference type="Proteomes" id="UP001054945">
    <property type="component" value="Unassembled WGS sequence"/>
</dbReference>
<evidence type="ECO:0000313" key="2">
    <source>
        <dbReference type="EMBL" id="GIY07099.1"/>
    </source>
</evidence>
<name>A0AAV4QCH0_CAEEX</name>
<sequence length="69" mass="7793">MAGVKNNKRKEERRGEQAPGWKCLQGPKHNTVTPSDCSAAPPTRKKFGPSSPSHFYLMVFYRSSPWCLL</sequence>
<dbReference type="EMBL" id="BPLR01006048">
    <property type="protein sequence ID" value="GIY07099.1"/>
    <property type="molecule type" value="Genomic_DNA"/>
</dbReference>
<gene>
    <name evidence="2" type="ORF">CEXT_694791</name>
</gene>